<reference evidence="1" key="1">
    <citation type="submission" date="2022-10" db="EMBL/GenBank/DDBJ databases">
        <title>Whole-Genome Sequencing of Brachybacterium huguangmaarense BRM-3, Isolated from Betula schmidtii.</title>
        <authorList>
            <person name="Haam D."/>
        </authorList>
    </citation>
    <scope>NUCLEOTIDE SEQUENCE</scope>
    <source>
        <strain evidence="1">BRM-3</strain>
    </source>
</reference>
<sequence length="96" mass="11050">MTRNNRSRFLQLRNAIREFAWITDPAGMKEFRDEASSEYDDLANKIAEHYSPGAKRYRDREALEAWLSDFPEPLDGEALKFLMDLASVAAKHMQAG</sequence>
<proteinExistence type="predicted"/>
<organism evidence="1 2">
    <name type="scientific">Brachybacterium huguangmaarense</name>
    <dbReference type="NCBI Taxonomy" id="1652028"/>
    <lineage>
        <taxon>Bacteria</taxon>
        <taxon>Bacillati</taxon>
        <taxon>Actinomycetota</taxon>
        <taxon>Actinomycetes</taxon>
        <taxon>Micrococcales</taxon>
        <taxon>Dermabacteraceae</taxon>
        <taxon>Brachybacterium</taxon>
    </lineage>
</organism>
<keyword evidence="2" id="KW-1185">Reference proteome</keyword>
<dbReference type="Proteomes" id="UP001164305">
    <property type="component" value="Chromosome"/>
</dbReference>
<name>A0ABY6G4K5_9MICO</name>
<dbReference type="EMBL" id="CP107020">
    <property type="protein sequence ID" value="UYG18047.1"/>
    <property type="molecule type" value="Genomic_DNA"/>
</dbReference>
<accession>A0ABY6G4K5</accession>
<evidence type="ECO:0000313" key="1">
    <source>
        <dbReference type="EMBL" id="UYG18047.1"/>
    </source>
</evidence>
<gene>
    <name evidence="1" type="ORF">BRM3_06430</name>
</gene>
<evidence type="ECO:0000313" key="2">
    <source>
        <dbReference type="Proteomes" id="UP001164305"/>
    </source>
</evidence>
<dbReference type="RefSeq" id="WP_263595253.1">
    <property type="nucleotide sequence ID" value="NZ_CP107020.1"/>
</dbReference>
<protein>
    <submittedName>
        <fullName evidence="1">Uncharacterized protein</fullName>
    </submittedName>
</protein>